<dbReference type="PANTHER" id="PTHR21090">
    <property type="entry name" value="AROM/DEHYDROQUINATE SYNTHASE"/>
    <property type="match status" value="1"/>
</dbReference>
<feature type="binding site" evidence="7">
    <location>
        <position position="94"/>
    </location>
    <ligand>
        <name>phosphoenolpyruvate</name>
        <dbReference type="ChEBI" id="CHEBI:58702"/>
    </ligand>
</feature>
<feature type="binding site" evidence="7">
    <location>
        <position position="341"/>
    </location>
    <ligand>
        <name>3-phosphoshikimate</name>
        <dbReference type="ChEBI" id="CHEBI:145989"/>
    </ligand>
</feature>
<evidence type="ECO:0000313" key="10">
    <source>
        <dbReference type="Proteomes" id="UP001377804"/>
    </source>
</evidence>
<dbReference type="InterPro" id="IPR013792">
    <property type="entry name" value="RNA3'P_cycl/enolpyr_Trfase_a/b"/>
</dbReference>
<gene>
    <name evidence="7 9" type="primary">aroA</name>
    <name evidence="9" type="ORF">R4Y45_01495</name>
</gene>
<dbReference type="SUPFAM" id="SSF55205">
    <property type="entry name" value="EPT/RTPC-like"/>
    <property type="match status" value="1"/>
</dbReference>
<organism evidence="9 10">
    <name type="scientific">Holzapfeliella saturejae</name>
    <dbReference type="NCBI Taxonomy" id="3082953"/>
    <lineage>
        <taxon>Bacteria</taxon>
        <taxon>Bacillati</taxon>
        <taxon>Bacillota</taxon>
        <taxon>Bacilli</taxon>
        <taxon>Lactobacillales</taxon>
        <taxon>Lactobacillaceae</taxon>
        <taxon>Holzapfeliella</taxon>
    </lineage>
</organism>
<dbReference type="Proteomes" id="UP001377804">
    <property type="component" value="Unassembled WGS sequence"/>
</dbReference>
<dbReference type="PIRSF" id="PIRSF000505">
    <property type="entry name" value="EPSPS"/>
    <property type="match status" value="1"/>
</dbReference>
<comment type="function">
    <text evidence="7">Catalyzes the transfer of the enolpyruvyl moiety of phosphoenolpyruvate (PEP) to the 5-hydroxyl of shikimate-3-phosphate (S3P) to produce enolpyruvyl shikimate-3-phosphate and inorganic phosphate.</text>
</comment>
<dbReference type="InterPro" id="IPR023193">
    <property type="entry name" value="EPSP_synthase_CS"/>
</dbReference>
<feature type="binding site" evidence="7">
    <location>
        <position position="167"/>
    </location>
    <ligand>
        <name>phosphoenolpyruvate</name>
        <dbReference type="ChEBI" id="CHEBI:58702"/>
    </ligand>
</feature>
<dbReference type="Pfam" id="PF00275">
    <property type="entry name" value="EPSP_synthase"/>
    <property type="match status" value="1"/>
</dbReference>
<feature type="binding site" evidence="7">
    <location>
        <position position="314"/>
    </location>
    <ligand>
        <name>3-phosphoshikimate</name>
        <dbReference type="ChEBI" id="CHEBI:145989"/>
    </ligand>
</feature>
<comment type="similarity">
    <text evidence="2 7">Belongs to the EPSP synthase family.</text>
</comment>
<evidence type="ECO:0000256" key="7">
    <source>
        <dbReference type="HAMAP-Rule" id="MF_00210"/>
    </source>
</evidence>
<feature type="binding site" evidence="7">
    <location>
        <position position="27"/>
    </location>
    <ligand>
        <name>3-phosphoshikimate</name>
        <dbReference type="ChEBI" id="CHEBI:145989"/>
    </ligand>
</feature>
<keyword evidence="5 7" id="KW-0057">Aromatic amino acid biosynthesis</keyword>
<dbReference type="EMBL" id="JAWMWG010000001">
    <property type="protein sequence ID" value="MEJ6347903.1"/>
    <property type="molecule type" value="Genomic_DNA"/>
</dbReference>
<name>A0ABU8SET7_9LACO</name>
<feature type="binding site" evidence="7">
    <location>
        <position position="167"/>
    </location>
    <ligand>
        <name>3-phosphoshikimate</name>
        <dbReference type="ChEBI" id="CHEBI:145989"/>
    </ligand>
</feature>
<comment type="caution">
    <text evidence="7">Lacks conserved residue(s) required for the propagation of feature annotation.</text>
</comment>
<dbReference type="InterPro" id="IPR006264">
    <property type="entry name" value="EPSP_synthase"/>
</dbReference>
<dbReference type="RefSeq" id="WP_339968554.1">
    <property type="nucleotide sequence ID" value="NZ_JAWMWG010000001.1"/>
</dbReference>
<feature type="binding site" evidence="7">
    <location>
        <position position="22"/>
    </location>
    <ligand>
        <name>3-phosphoshikimate</name>
        <dbReference type="ChEBI" id="CHEBI:145989"/>
    </ligand>
</feature>
<keyword evidence="7" id="KW-0963">Cytoplasm</keyword>
<feature type="binding site" evidence="7">
    <location>
        <position position="345"/>
    </location>
    <ligand>
        <name>phosphoenolpyruvate</name>
        <dbReference type="ChEBI" id="CHEBI:58702"/>
    </ligand>
</feature>
<evidence type="ECO:0000259" key="8">
    <source>
        <dbReference type="Pfam" id="PF00275"/>
    </source>
</evidence>
<evidence type="ECO:0000256" key="1">
    <source>
        <dbReference type="ARBA" id="ARBA00004811"/>
    </source>
</evidence>
<accession>A0ABU8SET7</accession>
<feature type="active site" description="Proton acceptor" evidence="7">
    <location>
        <position position="314"/>
    </location>
</feature>
<feature type="binding site" evidence="7">
    <location>
        <position position="23"/>
    </location>
    <ligand>
        <name>3-phosphoshikimate</name>
        <dbReference type="ChEBI" id="CHEBI:145989"/>
    </ligand>
</feature>
<dbReference type="NCBIfam" id="TIGR01356">
    <property type="entry name" value="aroA"/>
    <property type="match status" value="1"/>
</dbReference>
<evidence type="ECO:0000256" key="2">
    <source>
        <dbReference type="ARBA" id="ARBA00009948"/>
    </source>
</evidence>
<dbReference type="Gene3D" id="3.65.10.10">
    <property type="entry name" value="Enolpyruvate transferase domain"/>
    <property type="match status" value="2"/>
</dbReference>
<dbReference type="InterPro" id="IPR001986">
    <property type="entry name" value="Enolpyruvate_Tfrase_dom"/>
</dbReference>
<dbReference type="InterPro" id="IPR036968">
    <property type="entry name" value="Enolpyruvate_Tfrase_sf"/>
</dbReference>
<feature type="domain" description="Enolpyruvate transferase" evidence="8">
    <location>
        <begin position="11"/>
        <end position="424"/>
    </location>
</feature>
<dbReference type="CDD" id="cd01556">
    <property type="entry name" value="EPSP_synthase"/>
    <property type="match status" value="1"/>
</dbReference>
<comment type="caution">
    <text evidence="9">The sequence shown here is derived from an EMBL/GenBank/DDBJ whole genome shotgun (WGS) entry which is preliminary data.</text>
</comment>
<feature type="binding site" evidence="7">
    <location>
        <position position="389"/>
    </location>
    <ligand>
        <name>phosphoenolpyruvate</name>
        <dbReference type="ChEBI" id="CHEBI:58702"/>
    </ligand>
</feature>
<dbReference type="EC" id="2.5.1.19" evidence="7"/>
<protein>
    <recommendedName>
        <fullName evidence="7">3-phosphoshikimate 1-carboxyvinyltransferase</fullName>
        <ecNumber evidence="7">2.5.1.19</ecNumber>
    </recommendedName>
    <alternativeName>
        <fullName evidence="7">5-enolpyruvylshikimate-3-phosphate synthase</fullName>
        <shortName evidence="7">EPSP synthase</shortName>
        <shortName evidence="7">EPSPS</shortName>
    </alternativeName>
</protein>
<feature type="binding site" evidence="7">
    <location>
        <position position="165"/>
    </location>
    <ligand>
        <name>3-phosphoshikimate</name>
        <dbReference type="ChEBI" id="CHEBI:145989"/>
    </ligand>
</feature>
<sequence length="429" mass="46465">MKELTTALKTGLTGELTVPGDKSISHRAIMLGALAEGTTTIHNFLQSQDCLSTLKAFQDLGVEIDNQIDVVTVKGVGLNGLKQPKKPLDMGNSGTTTRLIMGILAAQRFQTDLFGDASLSKRPMDRVCQPLRQMGAKIESKTDKLPLTIEPSQIKQITYDLPVASAQVKSAVILAGLFAEGKTQIIEKQPTRDHTERLLNAFAPDTIQTHADKITVNPPKQLMGQTVEVPSDISSAAFFMVAAAILPNSNLTLKAISLNKTRTGLLKVLEKMGVQLTFKNQRNLSGEPVADIQVKTSQLNAIELKESDIPAMIDELPIIALLCSFANGTSKITGAQELRVKETDRIAAVVTEFKKLGIAITELSDGFIIEGKPELTIVNPQLSSHKDHRIGMTLAIAALKANQSLELADAECVGISYPSFFEDLEKVMR</sequence>
<reference evidence="9 10" key="1">
    <citation type="submission" date="2023-10" db="EMBL/GenBank/DDBJ databases">
        <title>Holzapfeliella saturejae sp. nov. isolated from Satureja montana flowers.</title>
        <authorList>
            <person name="Alcantara C."/>
            <person name="Zuniga M."/>
            <person name="Landete J.M."/>
            <person name="Monedero V."/>
        </authorList>
    </citation>
    <scope>NUCLEOTIDE SEQUENCE [LARGE SCALE GENOMIC DNA]</scope>
    <source>
        <strain evidence="9 10">He02</strain>
    </source>
</reference>
<proteinExistence type="inferred from homology"/>
<keyword evidence="10" id="KW-1185">Reference proteome</keyword>
<dbReference type="GO" id="GO:0003866">
    <property type="term" value="F:3-phosphoshikimate 1-carboxyvinyltransferase activity"/>
    <property type="evidence" value="ECO:0007669"/>
    <property type="project" value="UniProtKB-EC"/>
</dbReference>
<comment type="pathway">
    <text evidence="1 7">Metabolic intermediate biosynthesis; chorismate biosynthesis; chorismate from D-erythrose 4-phosphate and phosphoenolpyruvate: step 6/7.</text>
</comment>
<evidence type="ECO:0000256" key="4">
    <source>
        <dbReference type="ARBA" id="ARBA00022679"/>
    </source>
</evidence>
<comment type="subunit">
    <text evidence="7">Monomer.</text>
</comment>
<dbReference type="PROSITE" id="PS00104">
    <property type="entry name" value="EPSP_SYNTHASE_1"/>
    <property type="match status" value="1"/>
</dbReference>
<feature type="binding site" evidence="7">
    <location>
        <position position="122"/>
    </location>
    <ligand>
        <name>phosphoenolpyruvate</name>
        <dbReference type="ChEBI" id="CHEBI:58702"/>
    </ligand>
</feature>
<dbReference type="PANTHER" id="PTHR21090:SF5">
    <property type="entry name" value="PENTAFUNCTIONAL AROM POLYPEPTIDE"/>
    <property type="match status" value="1"/>
</dbReference>
<keyword evidence="4 7" id="KW-0808">Transferase</keyword>
<dbReference type="PROSITE" id="PS00885">
    <property type="entry name" value="EPSP_SYNTHASE_2"/>
    <property type="match status" value="1"/>
</dbReference>
<evidence type="ECO:0000256" key="6">
    <source>
        <dbReference type="ARBA" id="ARBA00044633"/>
    </source>
</evidence>
<evidence type="ECO:0000256" key="5">
    <source>
        <dbReference type="ARBA" id="ARBA00023141"/>
    </source>
</evidence>
<feature type="binding site" evidence="7">
    <location>
        <position position="22"/>
    </location>
    <ligand>
        <name>phosphoenolpyruvate</name>
        <dbReference type="ChEBI" id="CHEBI:58702"/>
    </ligand>
</feature>
<evidence type="ECO:0000313" key="9">
    <source>
        <dbReference type="EMBL" id="MEJ6347903.1"/>
    </source>
</evidence>
<evidence type="ECO:0000256" key="3">
    <source>
        <dbReference type="ARBA" id="ARBA00022605"/>
    </source>
</evidence>
<comment type="catalytic activity">
    <reaction evidence="6">
        <text>3-phosphoshikimate + phosphoenolpyruvate = 5-O-(1-carboxyvinyl)-3-phosphoshikimate + phosphate</text>
        <dbReference type="Rhea" id="RHEA:21256"/>
        <dbReference type="ChEBI" id="CHEBI:43474"/>
        <dbReference type="ChEBI" id="CHEBI:57701"/>
        <dbReference type="ChEBI" id="CHEBI:58702"/>
        <dbReference type="ChEBI" id="CHEBI:145989"/>
        <dbReference type="EC" id="2.5.1.19"/>
    </reaction>
    <physiologicalReaction direction="left-to-right" evidence="6">
        <dbReference type="Rhea" id="RHEA:21257"/>
    </physiologicalReaction>
</comment>
<comment type="subcellular location">
    <subcellularLocation>
        <location evidence="7">Cytoplasm</location>
    </subcellularLocation>
</comment>
<dbReference type="HAMAP" id="MF_00210">
    <property type="entry name" value="EPSP_synth"/>
    <property type="match status" value="1"/>
</dbReference>
<keyword evidence="3 7" id="KW-0028">Amino-acid biosynthesis</keyword>